<dbReference type="InterPro" id="IPR050302">
    <property type="entry name" value="Rab_GAP_TBC_domain"/>
</dbReference>
<organism evidence="4 5">
    <name type="scientific">Naumovozyma dairenensis (strain ATCC 10597 / BCRC 20456 / CBS 421 / NBRC 0211 / NRRL Y-12639)</name>
    <name type="common">Saccharomyces dairenensis</name>
    <dbReference type="NCBI Taxonomy" id="1071378"/>
    <lineage>
        <taxon>Eukaryota</taxon>
        <taxon>Fungi</taxon>
        <taxon>Dikarya</taxon>
        <taxon>Ascomycota</taxon>
        <taxon>Saccharomycotina</taxon>
        <taxon>Saccharomycetes</taxon>
        <taxon>Saccharomycetales</taxon>
        <taxon>Saccharomycetaceae</taxon>
        <taxon>Naumovozyma</taxon>
    </lineage>
</organism>
<dbReference type="InterPro" id="IPR000195">
    <property type="entry name" value="Rab-GAP-TBC_dom"/>
</dbReference>
<dbReference type="GO" id="GO:0031267">
    <property type="term" value="F:small GTPase binding"/>
    <property type="evidence" value="ECO:0007669"/>
    <property type="project" value="TreeGrafter"/>
</dbReference>
<dbReference type="HOGENOM" id="CLU_005350_11_0_1"/>
<feature type="coiled-coil region" evidence="1">
    <location>
        <begin position="691"/>
        <end position="721"/>
    </location>
</feature>
<accession>G0WFT0</accession>
<dbReference type="Pfam" id="PF23436">
    <property type="entry name" value="RabGap-TBC_2"/>
    <property type="match status" value="1"/>
</dbReference>
<evidence type="ECO:0000313" key="4">
    <source>
        <dbReference type="EMBL" id="CCD26641.1"/>
    </source>
</evidence>
<dbReference type="KEGG" id="ndi:NDAI_0I00720"/>
<evidence type="ECO:0000256" key="2">
    <source>
        <dbReference type="SAM" id="MobiDB-lite"/>
    </source>
</evidence>
<sequence length="749" mass="85197">MSAKEEEENIKVEPHRRDTEDADGEFTFEGSNNDDDNTKVDETPLGDKSVSDGEHDSKQEDEDEIDLNAVPEEQIEPEEAEEEEEDNAESNESNRVDEPTIGTSFSDVDLTRTPIDFVQDHTTAKAERDIPIPIPNEIVNQTNRTHSEVEHDLKNITAPGLPPRKSIEAEAEAKPDAEMATPSLPPVLPPRTNLEKNLNEGKNEPGLTPSPSPSSMGTKSGPSLPPRKVPPPPIEGEQSSLPPPPLPHRAATTLLLQNYNKMHEQTDQKFELPIGFTITDENVPKIWIQFIQAPEFTLDNHGKALYTELITNGISTSIRPIVWQCFSNVCTISKDEYNSFIQGDTDNNNNDDSSKVRRIIDAYLKSNNNLISYSSEMDSYVAPILEACSNDDELHTFSLFTKLMDGYGLKGLYHNNVGMGLLLYYYGRSLEMNCPDLYNYLIKVGIKSNMYAKDWFLTCFGNVLKFDSLCKARILDVIFAEGLNCLVRFAVIPMIKNESKLMDLEFDSILTFIKEQIFLHYYENGESTEEDKVDMDNSQEVDTASVVHINMNQAIFNIDRFIEEAMNEIELTPMIINNFTNEYEEIHRMEKEKEEAFEMIKSRNMKLQRQVHKLEADYTALNREHVMMANELVKNKLNIAGIEKENLDLRLEVVKIKKQIEEEINCQKAQNNDDAIPKKLEQEIEATLKKNEKVMRQNLVFQDKINELERQVEEIKIATENGVPLSGEVDSRRPAILGSGWQGIRKVFK</sequence>
<feature type="compositionally biased region" description="Basic and acidic residues" evidence="2">
    <location>
        <begin position="145"/>
        <end position="154"/>
    </location>
</feature>
<feature type="compositionally biased region" description="Basic and acidic residues" evidence="2">
    <location>
        <begin position="165"/>
        <end position="177"/>
    </location>
</feature>
<gene>
    <name evidence="4" type="primary">NDAI0I00720</name>
    <name evidence="4" type="ordered locus">NDAI_0I00720</name>
</gene>
<evidence type="ECO:0000256" key="1">
    <source>
        <dbReference type="SAM" id="Coils"/>
    </source>
</evidence>
<keyword evidence="1" id="KW-0175">Coiled coil</keyword>
<dbReference type="OMA" id="CKARILD"/>
<feature type="compositionally biased region" description="Basic and acidic residues" evidence="2">
    <location>
        <begin position="193"/>
        <end position="203"/>
    </location>
</feature>
<proteinExistence type="predicted"/>
<feature type="compositionally biased region" description="Basic and acidic residues" evidence="2">
    <location>
        <begin position="9"/>
        <end position="19"/>
    </location>
</feature>
<dbReference type="EMBL" id="HE580275">
    <property type="protein sequence ID" value="CCD26641.1"/>
    <property type="molecule type" value="Genomic_DNA"/>
</dbReference>
<reference evidence="4 5" key="1">
    <citation type="journal article" date="2011" name="Proc. Natl. Acad. Sci. U.S.A.">
        <title>Evolutionary erosion of yeast sex chromosomes by mating-type switching accidents.</title>
        <authorList>
            <person name="Gordon J.L."/>
            <person name="Armisen D."/>
            <person name="Proux-Wera E."/>
            <person name="Oheigeartaigh S.S."/>
            <person name="Byrne K.P."/>
            <person name="Wolfe K.H."/>
        </authorList>
    </citation>
    <scope>NUCLEOTIDE SEQUENCE [LARGE SCALE GENOMIC DNA]</scope>
    <source>
        <strain evidence="5">ATCC 10597 / BCRC 20456 / CBS 421 / NBRC 0211 / NRRL Y-12639</strain>
    </source>
</reference>
<evidence type="ECO:0000259" key="3">
    <source>
        <dbReference type="PROSITE" id="PS50086"/>
    </source>
</evidence>
<dbReference type="PANTHER" id="PTHR47219:SF9">
    <property type="entry name" value="GTPASE ACTIVATING PROTEIN AND CENTROSOME-ASSOCIATED, ISOFORM B"/>
    <property type="match status" value="1"/>
</dbReference>
<dbReference type="PANTHER" id="PTHR47219">
    <property type="entry name" value="RAB GTPASE-ACTIVATING PROTEIN 1-LIKE"/>
    <property type="match status" value="1"/>
</dbReference>
<feature type="coiled-coil region" evidence="1">
    <location>
        <begin position="597"/>
        <end position="659"/>
    </location>
</feature>
<dbReference type="Proteomes" id="UP000000689">
    <property type="component" value="Chromosome 9"/>
</dbReference>
<dbReference type="Gene3D" id="1.10.472.80">
    <property type="entry name" value="Ypt/Rab-GAP domain of gyp1p, domain 3"/>
    <property type="match status" value="1"/>
</dbReference>
<dbReference type="InterPro" id="IPR035969">
    <property type="entry name" value="Rab-GAP_TBC_sf"/>
</dbReference>
<dbReference type="GO" id="GO:0030427">
    <property type="term" value="C:site of polarized growth"/>
    <property type="evidence" value="ECO:0007669"/>
    <property type="project" value="UniProtKB-ARBA"/>
</dbReference>
<feature type="domain" description="Rab-GAP TBC" evidence="3">
    <location>
        <begin position="313"/>
        <end position="482"/>
    </location>
</feature>
<feature type="region of interest" description="Disordered" evidence="2">
    <location>
        <begin position="122"/>
        <end position="249"/>
    </location>
</feature>
<dbReference type="SUPFAM" id="SSF47923">
    <property type="entry name" value="Ypt/Rab-GAP domain of gyp1p"/>
    <property type="match status" value="2"/>
</dbReference>
<dbReference type="AlphaFoldDB" id="G0WFT0"/>
<feature type="region of interest" description="Disordered" evidence="2">
    <location>
        <begin position="1"/>
        <end position="110"/>
    </location>
</feature>
<dbReference type="STRING" id="1071378.G0WFT0"/>
<keyword evidence="5" id="KW-1185">Reference proteome</keyword>
<protein>
    <recommendedName>
        <fullName evidence="3">Rab-GAP TBC domain-containing protein</fullName>
    </recommendedName>
</protein>
<dbReference type="PROSITE" id="PS50086">
    <property type="entry name" value="TBC_RABGAP"/>
    <property type="match status" value="1"/>
</dbReference>
<dbReference type="GeneID" id="11493495"/>
<feature type="compositionally biased region" description="Pro residues" evidence="2">
    <location>
        <begin position="223"/>
        <end position="234"/>
    </location>
</feature>
<feature type="compositionally biased region" description="Acidic residues" evidence="2">
    <location>
        <begin position="73"/>
        <end position="89"/>
    </location>
</feature>
<feature type="compositionally biased region" description="Basic and acidic residues" evidence="2">
    <location>
        <begin position="49"/>
        <end position="58"/>
    </location>
</feature>
<evidence type="ECO:0000313" key="5">
    <source>
        <dbReference type="Proteomes" id="UP000000689"/>
    </source>
</evidence>
<name>G0WFT0_NAUDC</name>
<dbReference type="OrthoDB" id="295078at2759"/>
<dbReference type="eggNOG" id="KOG1102">
    <property type="taxonomic scope" value="Eukaryota"/>
</dbReference>
<dbReference type="SMART" id="SM00164">
    <property type="entry name" value="TBC"/>
    <property type="match status" value="1"/>
</dbReference>
<dbReference type="RefSeq" id="XP_003671884.1">
    <property type="nucleotide sequence ID" value="XM_003671836.1"/>
</dbReference>
<dbReference type="GO" id="GO:0005096">
    <property type="term" value="F:GTPase activator activity"/>
    <property type="evidence" value="ECO:0007669"/>
    <property type="project" value="TreeGrafter"/>
</dbReference>